<evidence type="ECO:0000313" key="2">
    <source>
        <dbReference type="Proteomes" id="UP001597361"/>
    </source>
</evidence>
<proteinExistence type="predicted"/>
<keyword evidence="2" id="KW-1185">Reference proteome</keyword>
<comment type="caution">
    <text evidence="1">The sequence shown here is derived from an EMBL/GenBank/DDBJ whole genome shotgun (WGS) entry which is preliminary data.</text>
</comment>
<evidence type="ECO:0000313" key="1">
    <source>
        <dbReference type="EMBL" id="MFD2037509.1"/>
    </source>
</evidence>
<name>A0ABW4VS47_9BACT</name>
<protein>
    <submittedName>
        <fullName evidence="1">Uncharacterized protein</fullName>
    </submittedName>
</protein>
<gene>
    <name evidence="1" type="ORF">ACFSKL_22130</name>
</gene>
<accession>A0ABW4VS47</accession>
<dbReference type="RefSeq" id="WP_376889443.1">
    <property type="nucleotide sequence ID" value="NZ_JBHUHR010000049.1"/>
</dbReference>
<reference evidence="2" key="1">
    <citation type="journal article" date="2019" name="Int. J. Syst. Evol. Microbiol.">
        <title>The Global Catalogue of Microorganisms (GCM) 10K type strain sequencing project: providing services to taxonomists for standard genome sequencing and annotation.</title>
        <authorList>
            <consortium name="The Broad Institute Genomics Platform"/>
            <consortium name="The Broad Institute Genome Sequencing Center for Infectious Disease"/>
            <person name="Wu L."/>
            <person name="Ma J."/>
        </authorList>
    </citation>
    <scope>NUCLEOTIDE SEQUENCE [LARGE SCALE GENOMIC DNA]</scope>
    <source>
        <strain evidence="2">CGMCC 1.15180</strain>
    </source>
</reference>
<sequence length="64" mass="7394">MTAYTTADLEEAKTAIHSLLYKCEKALQKIEKGSSQHTLLTRRVKALLISEELIRKEMLQMKMK</sequence>
<organism evidence="1 2">
    <name type="scientific">Belliella marina</name>
    <dbReference type="NCBI Taxonomy" id="1644146"/>
    <lineage>
        <taxon>Bacteria</taxon>
        <taxon>Pseudomonadati</taxon>
        <taxon>Bacteroidota</taxon>
        <taxon>Cytophagia</taxon>
        <taxon>Cytophagales</taxon>
        <taxon>Cyclobacteriaceae</taxon>
        <taxon>Belliella</taxon>
    </lineage>
</organism>
<dbReference type="Proteomes" id="UP001597361">
    <property type="component" value="Unassembled WGS sequence"/>
</dbReference>
<dbReference type="EMBL" id="JBHUHR010000049">
    <property type="protein sequence ID" value="MFD2037509.1"/>
    <property type="molecule type" value="Genomic_DNA"/>
</dbReference>